<dbReference type="VEuPathDB" id="MicrosporidiaDB:HERIO_1279"/>
<dbReference type="SUPFAM" id="SSF54999">
    <property type="entry name" value="Ribosomal protein S10"/>
    <property type="match status" value="1"/>
</dbReference>
<name>A0A1X0QAU4_9MICR</name>
<dbReference type="OrthoDB" id="10248551at2759"/>
<evidence type="ECO:0000313" key="4">
    <source>
        <dbReference type="EMBL" id="ORD96813.1"/>
    </source>
</evidence>
<protein>
    <recommendedName>
        <fullName evidence="3">Small ribosomal subunit protein uS10 domain-containing protein</fullName>
    </recommendedName>
</protein>
<sequence length="125" mass="14032">MLQVEESNKLNQTPVQVVETENTVNISVKFSSLDKSKLKESSLMVEKFLKNLGLENFKLTTNLKPAQAEYTSRKSPCGNGTASWTKRTMRIFQADLSMTIEESVLSTVSDFFKGLCVKSDIIKCE</sequence>
<dbReference type="Proteomes" id="UP000192356">
    <property type="component" value="Unassembled WGS sequence"/>
</dbReference>
<dbReference type="Gene3D" id="3.30.70.600">
    <property type="entry name" value="Ribosomal protein S10 domain"/>
    <property type="match status" value="1"/>
</dbReference>
<accession>A0A1X0QAU4</accession>
<dbReference type="InterPro" id="IPR027486">
    <property type="entry name" value="Ribosomal_uS10_dom"/>
</dbReference>
<evidence type="ECO:0000313" key="5">
    <source>
        <dbReference type="Proteomes" id="UP000192356"/>
    </source>
</evidence>
<evidence type="ECO:0000256" key="2">
    <source>
        <dbReference type="ARBA" id="ARBA00023274"/>
    </source>
</evidence>
<comment type="caution">
    <text evidence="4">The sequence shown here is derived from an EMBL/GenBank/DDBJ whole genome shotgun (WGS) entry which is preliminary data.</text>
</comment>
<keyword evidence="2" id="KW-0687">Ribonucleoprotein</keyword>
<keyword evidence="5" id="KW-1185">Reference proteome</keyword>
<gene>
    <name evidence="4" type="ORF">HERIO_1279</name>
</gene>
<dbReference type="GO" id="GO:1990904">
    <property type="term" value="C:ribonucleoprotein complex"/>
    <property type="evidence" value="ECO:0007669"/>
    <property type="project" value="UniProtKB-KW"/>
</dbReference>
<dbReference type="VEuPathDB" id="MicrosporidiaDB:A0H76_747"/>
<dbReference type="GO" id="GO:0005840">
    <property type="term" value="C:ribosome"/>
    <property type="evidence" value="ECO:0007669"/>
    <property type="project" value="UniProtKB-KW"/>
</dbReference>
<feature type="domain" description="Small ribosomal subunit protein uS10" evidence="3">
    <location>
        <begin position="28"/>
        <end position="106"/>
    </location>
</feature>
<keyword evidence="1" id="KW-0689">Ribosomal protein</keyword>
<dbReference type="EMBL" id="LVKB01000060">
    <property type="protein sequence ID" value="ORD96813.1"/>
    <property type="molecule type" value="Genomic_DNA"/>
</dbReference>
<dbReference type="Pfam" id="PF00338">
    <property type="entry name" value="Ribosomal_S10"/>
    <property type="match status" value="1"/>
</dbReference>
<reference evidence="4 5" key="1">
    <citation type="journal article" date="2017" name="Environ. Microbiol.">
        <title>Decay of the glycolytic pathway and adaptation to intranuclear parasitism within Enterocytozoonidae microsporidia.</title>
        <authorList>
            <person name="Wiredu Boakye D."/>
            <person name="Jaroenlak P."/>
            <person name="Prachumwat A."/>
            <person name="Williams T.A."/>
            <person name="Bateman K.S."/>
            <person name="Itsathitphaisarn O."/>
            <person name="Sritunyalucksana K."/>
            <person name="Paszkiewicz K.H."/>
            <person name="Moore K.A."/>
            <person name="Stentiford G.D."/>
            <person name="Williams B.A."/>
        </authorList>
    </citation>
    <scope>NUCLEOTIDE SEQUENCE [LARGE SCALE GENOMIC DNA]</scope>
    <source>
        <strain evidence="4 5">GB1</strain>
    </source>
</reference>
<proteinExistence type="predicted"/>
<dbReference type="InterPro" id="IPR036838">
    <property type="entry name" value="Ribosomal_uS10_dom_sf"/>
</dbReference>
<evidence type="ECO:0000259" key="3">
    <source>
        <dbReference type="Pfam" id="PF00338"/>
    </source>
</evidence>
<organism evidence="4 5">
    <name type="scientific">Hepatospora eriocheir</name>
    <dbReference type="NCBI Taxonomy" id="1081669"/>
    <lineage>
        <taxon>Eukaryota</taxon>
        <taxon>Fungi</taxon>
        <taxon>Fungi incertae sedis</taxon>
        <taxon>Microsporidia</taxon>
        <taxon>Hepatosporidae</taxon>
        <taxon>Hepatospora</taxon>
    </lineage>
</organism>
<dbReference type="AlphaFoldDB" id="A0A1X0QAU4"/>
<evidence type="ECO:0000256" key="1">
    <source>
        <dbReference type="ARBA" id="ARBA00022980"/>
    </source>
</evidence>